<feature type="transmembrane region" description="Helical" evidence="6">
    <location>
        <begin position="28"/>
        <end position="49"/>
    </location>
</feature>
<evidence type="ECO:0000256" key="2">
    <source>
        <dbReference type="ARBA" id="ARBA00022824"/>
    </source>
</evidence>
<evidence type="ECO:0000313" key="7">
    <source>
        <dbReference type="EMBL" id="RKP29044.1"/>
    </source>
</evidence>
<keyword evidence="2" id="KW-0256">Endoplasmic reticulum</keyword>
<dbReference type="AlphaFoldDB" id="A0A4P9Z8K3"/>
<dbReference type="EMBL" id="ML004517">
    <property type="protein sequence ID" value="RKP29044.1"/>
    <property type="molecule type" value="Genomic_DNA"/>
</dbReference>
<evidence type="ECO:0000256" key="4">
    <source>
        <dbReference type="ARBA" id="ARBA00023136"/>
    </source>
</evidence>
<proteinExistence type="predicted"/>
<protein>
    <recommendedName>
        <fullName evidence="9">Vacuolar ATPase assembly integral membrane protein VMA21</fullName>
    </recommendedName>
</protein>
<evidence type="ECO:0008006" key="9">
    <source>
        <dbReference type="Google" id="ProtNLM"/>
    </source>
</evidence>
<evidence type="ECO:0000256" key="6">
    <source>
        <dbReference type="SAM" id="Phobius"/>
    </source>
</evidence>
<name>A0A4P9Z8K3_9ASCO</name>
<gene>
    <name evidence="7" type="ORF">METBISCDRAFT_19603</name>
</gene>
<keyword evidence="1 6" id="KW-0812">Transmembrane</keyword>
<sequence>MLFTIAMVFLPLITFFTCQYLFSSPLLSGGAAAAAANVVLIAYIVAAFSESTPKEDELKKNQ</sequence>
<keyword evidence="3 6" id="KW-1133">Transmembrane helix</keyword>
<evidence type="ECO:0000313" key="8">
    <source>
        <dbReference type="Proteomes" id="UP000268321"/>
    </source>
</evidence>
<dbReference type="OrthoDB" id="160405at2759"/>
<keyword evidence="8" id="KW-1185">Reference proteome</keyword>
<reference evidence="8" key="1">
    <citation type="journal article" date="2018" name="Nat. Microbiol.">
        <title>Leveraging single-cell genomics to expand the fungal tree of life.</title>
        <authorList>
            <person name="Ahrendt S.R."/>
            <person name="Quandt C.A."/>
            <person name="Ciobanu D."/>
            <person name="Clum A."/>
            <person name="Salamov A."/>
            <person name="Andreopoulos B."/>
            <person name="Cheng J.F."/>
            <person name="Woyke T."/>
            <person name="Pelin A."/>
            <person name="Henrissat B."/>
            <person name="Reynolds N.K."/>
            <person name="Benny G.L."/>
            <person name="Smith M.E."/>
            <person name="James T.Y."/>
            <person name="Grigoriev I.V."/>
        </authorList>
    </citation>
    <scope>NUCLEOTIDE SEQUENCE [LARGE SCALE GENOMIC DNA]</scope>
    <source>
        <strain evidence="8">Baker2002</strain>
    </source>
</reference>
<evidence type="ECO:0000256" key="1">
    <source>
        <dbReference type="ARBA" id="ARBA00022692"/>
    </source>
</evidence>
<keyword evidence="5" id="KW-0968">Cytoplasmic vesicle</keyword>
<keyword evidence="4 6" id="KW-0472">Membrane</keyword>
<dbReference type="Pfam" id="PF09446">
    <property type="entry name" value="VMA21"/>
    <property type="match status" value="1"/>
</dbReference>
<organism evidence="7 8">
    <name type="scientific">Metschnikowia bicuspidata</name>
    <dbReference type="NCBI Taxonomy" id="27322"/>
    <lineage>
        <taxon>Eukaryota</taxon>
        <taxon>Fungi</taxon>
        <taxon>Dikarya</taxon>
        <taxon>Ascomycota</taxon>
        <taxon>Saccharomycotina</taxon>
        <taxon>Pichiomycetes</taxon>
        <taxon>Metschnikowiaceae</taxon>
        <taxon>Metschnikowia</taxon>
    </lineage>
</organism>
<dbReference type="Proteomes" id="UP000268321">
    <property type="component" value="Unassembled WGS sequence"/>
</dbReference>
<evidence type="ECO:0000256" key="5">
    <source>
        <dbReference type="ARBA" id="ARBA00023329"/>
    </source>
</evidence>
<dbReference type="InterPro" id="IPR019013">
    <property type="entry name" value="Vma21"/>
</dbReference>
<accession>A0A4P9Z8K3</accession>
<evidence type="ECO:0000256" key="3">
    <source>
        <dbReference type="ARBA" id="ARBA00022989"/>
    </source>
</evidence>